<name>A0A8T2NI76_9TELE</name>
<dbReference type="AlphaFoldDB" id="A0A8T2NI76"/>
<evidence type="ECO:0000313" key="3">
    <source>
        <dbReference type="EMBL" id="KAG9340085.1"/>
    </source>
</evidence>
<evidence type="ECO:0000256" key="1">
    <source>
        <dbReference type="SAM" id="Phobius"/>
    </source>
</evidence>
<proteinExistence type="predicted"/>
<keyword evidence="1" id="KW-0472">Membrane</keyword>
<feature type="transmembrane region" description="Helical" evidence="1">
    <location>
        <begin position="196"/>
        <end position="216"/>
    </location>
</feature>
<dbReference type="Gene3D" id="2.140.10.30">
    <property type="entry name" value="Dipeptidylpeptidase IV, N-terminal domain"/>
    <property type="match status" value="1"/>
</dbReference>
<accession>A0A8T2NI76</accession>
<dbReference type="Proteomes" id="UP000824540">
    <property type="component" value="Unassembled WGS sequence"/>
</dbReference>
<keyword evidence="1" id="KW-0812">Transmembrane</keyword>
<evidence type="ECO:0000313" key="4">
    <source>
        <dbReference type="Proteomes" id="UP000824540"/>
    </source>
</evidence>
<dbReference type="OrthoDB" id="8844410at2759"/>
<organism evidence="3 4">
    <name type="scientific">Albula glossodonta</name>
    <name type="common">roundjaw bonefish</name>
    <dbReference type="NCBI Taxonomy" id="121402"/>
    <lineage>
        <taxon>Eukaryota</taxon>
        <taxon>Metazoa</taxon>
        <taxon>Chordata</taxon>
        <taxon>Craniata</taxon>
        <taxon>Vertebrata</taxon>
        <taxon>Euteleostomi</taxon>
        <taxon>Actinopterygii</taxon>
        <taxon>Neopterygii</taxon>
        <taxon>Teleostei</taxon>
        <taxon>Albuliformes</taxon>
        <taxon>Albulidae</taxon>
        <taxon>Albula</taxon>
    </lineage>
</organism>
<feature type="transmembrane region" description="Helical" evidence="1">
    <location>
        <begin position="236"/>
        <end position="255"/>
    </location>
</feature>
<dbReference type="GO" id="GO:0006508">
    <property type="term" value="P:proteolysis"/>
    <property type="evidence" value="ECO:0007669"/>
    <property type="project" value="InterPro"/>
</dbReference>
<comment type="caution">
    <text evidence="3">The sequence shown here is derived from an EMBL/GenBank/DDBJ whole genome shotgun (WGS) entry which is preliminary data.</text>
</comment>
<evidence type="ECO:0000259" key="2">
    <source>
        <dbReference type="Pfam" id="PF00930"/>
    </source>
</evidence>
<dbReference type="InterPro" id="IPR002469">
    <property type="entry name" value="Peptidase_S9B_N"/>
</dbReference>
<dbReference type="EMBL" id="JAFBMS010000046">
    <property type="protein sequence ID" value="KAG9340085.1"/>
    <property type="molecule type" value="Genomic_DNA"/>
</dbReference>
<keyword evidence="1" id="KW-1133">Transmembrane helix</keyword>
<dbReference type="Pfam" id="PF00930">
    <property type="entry name" value="DPPIV_N"/>
    <property type="match status" value="1"/>
</dbReference>
<protein>
    <recommendedName>
        <fullName evidence="2">Dipeptidylpeptidase IV N-terminal domain-containing protein</fullName>
    </recommendedName>
</protein>
<feature type="domain" description="Dipeptidylpeptidase IV N-terminal" evidence="2">
    <location>
        <begin position="13"/>
        <end position="82"/>
    </location>
</feature>
<gene>
    <name evidence="3" type="ORF">JZ751_022005</name>
</gene>
<keyword evidence="4" id="KW-1185">Reference proteome</keyword>
<sequence>MTYTTEHPNSSTDSLQSITSGDWDVTKVLAYNEQNHLIVDTAGHFNRRCLSCEFADRCGYVGGSFSHDMKYFLLKCEGPDVPFVVVYDTQEKEICAGAVCSQSLSPQGIVGNASTAVRVGVRDQALLLDTELHEATLVMEERMCPEHRASRLAQGPDLAQSGSTQIPCPVALRSPGFCCFLAQSGSTQSGSTQVPWFLLLLSVSFIKYNVGLRALLKGPTAMVFLLWLDWDLNHQPQGVRVSVLGSGLGLGLGFLRVSRVRVRIRVSRVRVRVSWLGLGVRVSRVRVSWLGLGLRLGLGVRIFRVRVSWLGSGFLGLG</sequence>
<dbReference type="SUPFAM" id="SSF82171">
    <property type="entry name" value="DPP6 N-terminal domain-like"/>
    <property type="match status" value="1"/>
</dbReference>
<reference evidence="3" key="1">
    <citation type="thesis" date="2021" institute="BYU ScholarsArchive" country="Provo, UT, USA">
        <title>Applications of and Algorithms for Genome Assembly and Genomic Analyses with an Emphasis on Marine Teleosts.</title>
        <authorList>
            <person name="Pickett B.D."/>
        </authorList>
    </citation>
    <scope>NUCLEOTIDE SEQUENCE</scope>
    <source>
        <strain evidence="3">HI-2016</strain>
    </source>
</reference>